<evidence type="ECO:0000313" key="2">
    <source>
        <dbReference type="Proteomes" id="UP000194136"/>
    </source>
</evidence>
<proteinExistence type="predicted"/>
<dbReference type="AlphaFoldDB" id="A0AA34XN82"/>
<dbReference type="EMBL" id="CP017916">
    <property type="protein sequence ID" value="ARP37972.1"/>
    <property type="molecule type" value="Genomic_DNA"/>
</dbReference>
<dbReference type="Proteomes" id="UP000194136">
    <property type="component" value="Chromosome 1"/>
</dbReference>
<dbReference type="KEGG" id="vsy:K08M4_12160"/>
<protein>
    <submittedName>
        <fullName evidence="1">Uncharacterized protein</fullName>
    </submittedName>
</protein>
<reference evidence="1 2" key="1">
    <citation type="submission" date="2016-10" db="EMBL/GenBank/DDBJ databases">
        <title>The High Quality Genome of Vibrio splendidus K08M4.</title>
        <authorList>
            <person name="Wendling C."/>
            <person name="Chibani C.M."/>
            <person name="Hertel R."/>
            <person name="Sproer C."/>
            <person name="Bunk B."/>
            <person name="Overmann J."/>
            <person name="Roth O."/>
            <person name="Liesegang H."/>
        </authorList>
    </citation>
    <scope>NUCLEOTIDE SEQUENCE [LARGE SCALE GENOMIC DNA]</scope>
    <source>
        <strain evidence="1 2">K08M4</strain>
    </source>
</reference>
<gene>
    <name evidence="1" type="ORF">K08M4_12160</name>
</gene>
<dbReference type="RefSeq" id="WP_086049207.1">
    <property type="nucleotide sequence ID" value="NZ_CP017916.1"/>
</dbReference>
<accession>A0AA34XN82</accession>
<organism evidence="1 2">
    <name type="scientific">Vibrio syngnathi</name>
    <dbReference type="NCBI Taxonomy" id="3034029"/>
    <lineage>
        <taxon>Bacteria</taxon>
        <taxon>Pseudomonadati</taxon>
        <taxon>Pseudomonadota</taxon>
        <taxon>Gammaproteobacteria</taxon>
        <taxon>Vibrionales</taxon>
        <taxon>Vibrionaceae</taxon>
        <taxon>Vibrio</taxon>
    </lineage>
</organism>
<keyword evidence="2" id="KW-1185">Reference proteome</keyword>
<sequence>MEELHRRIAHALHKDGWNFEGGIRASLLKGAKRIKPDEYEVGMKGSLFCPMCFTNLNRVPHDREHTTSSMEAHFRHLPKYKGIFCALRSAKAEGKKYTSSESVKQAIDNEELVIVSGFMKDKPEQRLPGEPKPFDDAQIEDVEGPEADVPLGVHDGESFKVPSKVTSLRGICRNFDKNYYRYYFFPGYQHAIALTSLIHDARNVKDEDTKPKLYVVKLKNSNHFGNPPGDNNIRMTFIEKSTEVKDFCIKTPHWLQHEHGIGDETEGRYALVYGKATENGIGLCFEDLGWGELALIPEKYNYLIEDVYTVAHQAN</sequence>
<evidence type="ECO:0000313" key="1">
    <source>
        <dbReference type="EMBL" id="ARP37972.1"/>
    </source>
</evidence>
<name>A0AA34XN82_9VIBR</name>